<evidence type="ECO:0000313" key="2">
    <source>
        <dbReference type="Proteomes" id="UP000289220"/>
    </source>
</evidence>
<gene>
    <name evidence="1" type="ORF">BREV_BREV_02829</name>
</gene>
<dbReference type="SUPFAM" id="SSF46955">
    <property type="entry name" value="Putative DNA-binding domain"/>
    <property type="match status" value="1"/>
</dbReference>
<comment type="caution">
    <text evidence="1">The sequence shown here is derived from an EMBL/GenBank/DDBJ whole genome shotgun (WGS) entry which is preliminary data.</text>
</comment>
<proteinExistence type="predicted"/>
<evidence type="ECO:0000313" key="1">
    <source>
        <dbReference type="EMBL" id="VDC51559.1"/>
    </source>
</evidence>
<dbReference type="GO" id="GO:0046912">
    <property type="term" value="F:acyltransferase activity, acyl groups converted into alkyl on transfer"/>
    <property type="evidence" value="ECO:0007669"/>
    <property type="project" value="InterPro"/>
</dbReference>
<evidence type="ECO:0008006" key="3">
    <source>
        <dbReference type="Google" id="ProtNLM"/>
    </source>
</evidence>
<protein>
    <recommendedName>
        <fullName evidence="3">Citrate synthase</fullName>
    </recommendedName>
</protein>
<accession>A0A7Z9C825</accession>
<name>A0A7Z9C825_9CAUL</name>
<organism evidence="1 2">
    <name type="scientific">Brevundimonas mediterranea</name>
    <dbReference type="NCBI Taxonomy" id="74329"/>
    <lineage>
        <taxon>Bacteria</taxon>
        <taxon>Pseudomonadati</taxon>
        <taxon>Pseudomonadota</taxon>
        <taxon>Alphaproteobacteria</taxon>
        <taxon>Caulobacterales</taxon>
        <taxon>Caulobacteraceae</taxon>
        <taxon>Brevundimonas</taxon>
    </lineage>
</organism>
<reference evidence="1 2" key="1">
    <citation type="submission" date="2018-11" db="EMBL/GenBank/DDBJ databases">
        <authorList>
            <person name="Peiro R."/>
            <person name="Begona"/>
            <person name="Cbmso G."/>
            <person name="Lopez M."/>
            <person name="Gonzalez S."/>
            <person name="Sacristan E."/>
            <person name="Castillo E."/>
        </authorList>
    </citation>
    <scope>NUCLEOTIDE SEQUENCE [LARGE SCALE GENOMIC DNA]</scope>
    <source>
        <strain evidence="1">Brev_genome</strain>
    </source>
</reference>
<dbReference type="InterPro" id="IPR009061">
    <property type="entry name" value="DNA-bd_dom_put_sf"/>
</dbReference>
<dbReference type="SUPFAM" id="SSF48256">
    <property type="entry name" value="Citrate synthase"/>
    <property type="match status" value="1"/>
</dbReference>
<dbReference type="Proteomes" id="UP000289220">
    <property type="component" value="Unassembled WGS sequence"/>
</dbReference>
<keyword evidence="2" id="KW-1185">Reference proteome</keyword>
<dbReference type="AlphaFoldDB" id="A0A7Z9C825"/>
<sequence>MGISRGDDMSADERWIARSEALTRLGVKAQTLYAYVSRGRIAARPDPTDPRRSLYAVSDVARLCGEGGAEADGPEVRAPVMGAAARGEADIQSSVSLIADGRLFYRGLDAVQLAATATIETAARALWDARETNPFADLKPRIDPIVGGSTQRRVLAVLGRRAIEDRALRTHDPVSLKREAASLLSEVVDSVSGPGPRLYLHQRLARGFKAAERDSHLIRRALVLGADAGLDDAVLATRAAAGGGAPLAGAVLAGATTLGGTPLTEIDDVVAYVGEARRDPTGAARRWIGLKGCAPGFAADTEFGRVDPRAPALLDAADLTADLKAVWTEGEAAGGLPPGFGLALALTARRLDLGPTGAGDLLMLGRLIGLLAHAVDQAADGSPIRARLRYVGPEPGSH</sequence>
<dbReference type="InterPro" id="IPR036969">
    <property type="entry name" value="Citrate_synthase_sf"/>
</dbReference>
<dbReference type="EMBL" id="UXHF01000076">
    <property type="protein sequence ID" value="VDC51559.1"/>
    <property type="molecule type" value="Genomic_DNA"/>
</dbReference>